<organism evidence="1 2">
    <name type="scientific">Sphenodon punctatus</name>
    <name type="common">Tuatara</name>
    <name type="synonym">Hatteria punctata</name>
    <dbReference type="NCBI Taxonomy" id="8508"/>
    <lineage>
        <taxon>Eukaryota</taxon>
        <taxon>Metazoa</taxon>
        <taxon>Chordata</taxon>
        <taxon>Craniata</taxon>
        <taxon>Vertebrata</taxon>
        <taxon>Euteleostomi</taxon>
        <taxon>Lepidosauria</taxon>
        <taxon>Sphenodontia</taxon>
        <taxon>Sphenodontidae</taxon>
        <taxon>Sphenodon</taxon>
    </lineage>
</organism>
<name>A0A8D0H6L0_SPHPU</name>
<keyword evidence="2" id="KW-1185">Reference proteome</keyword>
<dbReference type="GeneTree" id="ENSGT00950000185981"/>
<sequence length="50" mass="5386">AWEAGSGKLPCPWDSAFQRASFSRNLLALPPHLAPSSRSVHIGTKPDTNL</sequence>
<accession>A0A8D0H6L0</accession>
<protein>
    <submittedName>
        <fullName evidence="1">Uncharacterized protein</fullName>
    </submittedName>
</protein>
<evidence type="ECO:0000313" key="2">
    <source>
        <dbReference type="Proteomes" id="UP000694392"/>
    </source>
</evidence>
<dbReference type="AlphaFoldDB" id="A0A8D0H6L0"/>
<dbReference type="Ensembl" id="ENSSPUT00000015867.1">
    <property type="protein sequence ID" value="ENSSPUP00000014877.1"/>
    <property type="gene ID" value="ENSSPUG00000011482.1"/>
</dbReference>
<reference evidence="1" key="1">
    <citation type="submission" date="2025-08" db="UniProtKB">
        <authorList>
            <consortium name="Ensembl"/>
        </authorList>
    </citation>
    <scope>IDENTIFICATION</scope>
</reference>
<dbReference type="Proteomes" id="UP000694392">
    <property type="component" value="Unplaced"/>
</dbReference>
<reference evidence="1" key="2">
    <citation type="submission" date="2025-09" db="UniProtKB">
        <authorList>
            <consortium name="Ensembl"/>
        </authorList>
    </citation>
    <scope>IDENTIFICATION</scope>
</reference>
<evidence type="ECO:0000313" key="1">
    <source>
        <dbReference type="Ensembl" id="ENSSPUP00000014877.1"/>
    </source>
</evidence>
<proteinExistence type="predicted"/>